<accession>A0A2H3STA4</accession>
<reference evidence="2" key="1">
    <citation type="submission" date="2016-09" db="EMBL/GenBank/DDBJ databases">
        <authorList>
            <person name="Guldener U."/>
        </authorList>
    </citation>
    <scope>NUCLEOTIDE SEQUENCE [LARGE SCALE GENOMIC DNA]</scope>
    <source>
        <strain evidence="2">V64-1</strain>
    </source>
</reference>
<evidence type="ECO:0000313" key="1">
    <source>
        <dbReference type="EMBL" id="SCO78419.1"/>
    </source>
</evidence>
<name>A0A2H3STA4_FUSOX</name>
<dbReference type="VEuPathDB" id="FungiDB:FOC1_g10001174"/>
<gene>
    <name evidence="1" type="ORF">FRV6_02632</name>
</gene>
<organism evidence="1 2">
    <name type="scientific">Fusarium oxysporum</name>
    <name type="common">Fusarium vascular wilt</name>
    <dbReference type="NCBI Taxonomy" id="5507"/>
    <lineage>
        <taxon>Eukaryota</taxon>
        <taxon>Fungi</taxon>
        <taxon>Dikarya</taxon>
        <taxon>Ascomycota</taxon>
        <taxon>Pezizomycotina</taxon>
        <taxon>Sordariomycetes</taxon>
        <taxon>Hypocreomycetidae</taxon>
        <taxon>Hypocreales</taxon>
        <taxon>Nectriaceae</taxon>
        <taxon>Fusarium</taxon>
        <taxon>Fusarium oxysporum species complex</taxon>
    </lineage>
</organism>
<proteinExistence type="predicted"/>
<dbReference type="EMBL" id="FMJY01000001">
    <property type="protein sequence ID" value="SCO78419.1"/>
    <property type="molecule type" value="Genomic_DNA"/>
</dbReference>
<sequence length="127" mass="14734">MPVRRSLQRPDEAFRTEMPDPIPYFIVALDGYKRKDDLHALAIEIRNAWNKEDNITLVRPDEGRGGAWRLVTGQPSLRPRVHDKRGMAYRDVWDGRGVIAGFREMGRKCIEFCVILKGLKGHNTKRY</sequence>
<dbReference type="AlphaFoldDB" id="A0A2H3STA4"/>
<evidence type="ECO:0000313" key="2">
    <source>
        <dbReference type="Proteomes" id="UP000219369"/>
    </source>
</evidence>
<dbReference type="Proteomes" id="UP000219369">
    <property type="component" value="Unassembled WGS sequence"/>
</dbReference>
<protein>
    <submittedName>
        <fullName evidence="1">Uncharacterized protein</fullName>
    </submittedName>
</protein>